<feature type="region of interest" description="Disordered" evidence="1">
    <location>
        <begin position="41"/>
        <end position="68"/>
    </location>
</feature>
<dbReference type="Gene3D" id="2.60.40.10">
    <property type="entry name" value="Immunoglobulins"/>
    <property type="match status" value="1"/>
</dbReference>
<evidence type="ECO:0000259" key="2">
    <source>
        <dbReference type="Pfam" id="PF07705"/>
    </source>
</evidence>
<keyword evidence="4" id="KW-1185">Reference proteome</keyword>
<organism evidence="3 4">
    <name type="scientific">Populibacterium corticicola</name>
    <dbReference type="NCBI Taxonomy" id="1812826"/>
    <lineage>
        <taxon>Bacteria</taxon>
        <taxon>Bacillati</taxon>
        <taxon>Actinomycetota</taxon>
        <taxon>Actinomycetes</taxon>
        <taxon>Micrococcales</taxon>
        <taxon>Jonesiaceae</taxon>
        <taxon>Populibacterium</taxon>
    </lineage>
</organism>
<dbReference type="Pfam" id="PF07705">
    <property type="entry name" value="CARDB"/>
    <property type="match status" value="1"/>
</dbReference>
<proteinExistence type="predicted"/>
<protein>
    <submittedName>
        <fullName evidence="3">CARDB domain-containing protein</fullName>
    </submittedName>
</protein>
<reference evidence="4" key="1">
    <citation type="journal article" date="2019" name="Int. J. Syst. Evol. Microbiol.">
        <title>The Global Catalogue of Microorganisms (GCM) 10K type strain sequencing project: providing services to taxonomists for standard genome sequencing and annotation.</title>
        <authorList>
            <consortium name="The Broad Institute Genomics Platform"/>
            <consortium name="The Broad Institute Genome Sequencing Center for Infectious Disease"/>
            <person name="Wu L."/>
            <person name="Ma J."/>
        </authorList>
    </citation>
    <scope>NUCLEOTIDE SEQUENCE [LARGE SCALE GENOMIC DNA]</scope>
    <source>
        <strain evidence="4">KCTC 33576</strain>
    </source>
</reference>
<feature type="domain" description="CARDB" evidence="2">
    <location>
        <begin position="236"/>
        <end position="316"/>
    </location>
</feature>
<dbReference type="EMBL" id="JBHUOP010000003">
    <property type="protein sequence ID" value="MFD2840417.1"/>
    <property type="molecule type" value="Genomic_DNA"/>
</dbReference>
<evidence type="ECO:0000313" key="4">
    <source>
        <dbReference type="Proteomes" id="UP001597391"/>
    </source>
</evidence>
<evidence type="ECO:0000313" key="3">
    <source>
        <dbReference type="EMBL" id="MFD2840417.1"/>
    </source>
</evidence>
<accession>A0ABW5XFK1</accession>
<name>A0ABW5XFK1_9MICO</name>
<dbReference type="Proteomes" id="UP001597391">
    <property type="component" value="Unassembled WGS sequence"/>
</dbReference>
<comment type="caution">
    <text evidence="3">The sequence shown here is derived from an EMBL/GenBank/DDBJ whole genome shotgun (WGS) entry which is preliminary data.</text>
</comment>
<dbReference type="InterPro" id="IPR013783">
    <property type="entry name" value="Ig-like_fold"/>
</dbReference>
<evidence type="ECO:0000256" key="1">
    <source>
        <dbReference type="SAM" id="MobiDB-lite"/>
    </source>
</evidence>
<sequence>MIFSLVLAPASAQSGGGNATSAPNPEITLDGIEQYYQQQISTSAKRDSAGKEFAQPAEGAETSPDTKSTRRLAAAYSYSDGLISQSGRIADVNVNSAPTAQQRITKIDITRDLVKRTVTAKATFAQTPTTANDSAVFVILGEWSGNTCNARVLLAAAAASSSTSGAFINASGAQTGNLTVKRSLKGAELTLTSAAHNTIRSAKWDCAYGFNRNASGDVMYTTFYAESLKDVFKPKFQIDPGAPVQGNLKGKYVKVRVQVRNSGKGDAKNVKVTASGKGLTIKKKTRSIKTLKNGRSEYLTFNVRVKSGKSRKLKIKTTSSGGYTASKTVTIAVKPKPVTYRSLSDRYFWGYVPTTLSSYRGWESRTVWFLNSKWAYVGVPKNGAKPKCTKTTSTCKRYTYNSKTGVAKIGKQKFKVTSDGFEYRVKAKEKKAIFEPLTQPKKGAKLATKLINQDWVGNCMLTCTASTERIELGKNGKFLWTRSSVGSWPGLGSNWAIIPPDQRGTYKVISKGRIEFRYSDGSKKRFRIGVMRDVRGKDSPKGEGLVIGDTNFYRD</sequence>
<gene>
    <name evidence="3" type="ORF">ACFSYH_07500</name>
</gene>
<dbReference type="InterPro" id="IPR011635">
    <property type="entry name" value="CARDB"/>
</dbReference>
<dbReference type="RefSeq" id="WP_377466255.1">
    <property type="nucleotide sequence ID" value="NZ_JBHUOP010000003.1"/>
</dbReference>